<feature type="transmembrane region" description="Helical" evidence="1">
    <location>
        <begin position="189"/>
        <end position="212"/>
    </location>
</feature>
<reference evidence="2" key="2">
    <citation type="submission" date="2023-05" db="EMBL/GenBank/DDBJ databases">
        <authorList>
            <consortium name="Lawrence Berkeley National Laboratory"/>
            <person name="Steindorff A."/>
            <person name="Hensen N."/>
            <person name="Bonometti L."/>
            <person name="Westerberg I."/>
            <person name="Brannstrom I.O."/>
            <person name="Guillou S."/>
            <person name="Cros-Aarteil S."/>
            <person name="Calhoun S."/>
            <person name="Haridas S."/>
            <person name="Kuo A."/>
            <person name="Mondo S."/>
            <person name="Pangilinan J."/>
            <person name="Riley R."/>
            <person name="Labutti K."/>
            <person name="Andreopoulos B."/>
            <person name="Lipzen A."/>
            <person name="Chen C."/>
            <person name="Yanf M."/>
            <person name="Daum C."/>
            <person name="Ng V."/>
            <person name="Clum A."/>
            <person name="Ohm R."/>
            <person name="Martin F."/>
            <person name="Silar P."/>
            <person name="Natvig D."/>
            <person name="Lalanne C."/>
            <person name="Gautier V."/>
            <person name="Ament-Velasquez S.L."/>
            <person name="Kruys A."/>
            <person name="Hutchinson M.I."/>
            <person name="Powell A.J."/>
            <person name="Barry K."/>
            <person name="Miller A.N."/>
            <person name="Grigoriev I.V."/>
            <person name="Debuchy R."/>
            <person name="Gladieux P."/>
            <person name="Thoren M.H."/>
            <person name="Johannesson H."/>
        </authorList>
    </citation>
    <scope>NUCLEOTIDE SEQUENCE</scope>
    <source>
        <strain evidence="2">CBS 990.96</strain>
    </source>
</reference>
<name>A0AAN7GPP3_9PEZI</name>
<protein>
    <submittedName>
        <fullName evidence="2">Uncharacterized protein</fullName>
    </submittedName>
</protein>
<dbReference type="AlphaFoldDB" id="A0AAN7GPP3"/>
<dbReference type="Proteomes" id="UP001301958">
    <property type="component" value="Unassembled WGS sequence"/>
</dbReference>
<sequence length="249" mass="28221">MTHNPSLTNLIQRVTSAIRVVDDHVLRSEHIMNDVLQLEPGVQPVGFNHLNPEARIENLEDTEFWEEYFEFLLKEWDDDDDGDRLSEAAFNFNIDRLSAAARRRNIPGLVKDERTEDSASNELLVTPTVSRKLRGILPIVAQVLAPQNRTWKSPEYLSTIQDSVMQLLGLYITLLPALRHQIVRKSYEWWSFAIAALSGTLAVLLMGCYFYSPAVSQLALFLSSAMQAAIVMQMEFAVERVVGSEGKEK</sequence>
<evidence type="ECO:0000256" key="1">
    <source>
        <dbReference type="SAM" id="Phobius"/>
    </source>
</evidence>
<keyword evidence="1" id="KW-1133">Transmembrane helix</keyword>
<keyword evidence="3" id="KW-1185">Reference proteome</keyword>
<comment type="caution">
    <text evidence="2">The sequence shown here is derived from an EMBL/GenBank/DDBJ whole genome shotgun (WGS) entry which is preliminary data.</text>
</comment>
<organism evidence="2 3">
    <name type="scientific">Podospora fimiseda</name>
    <dbReference type="NCBI Taxonomy" id="252190"/>
    <lineage>
        <taxon>Eukaryota</taxon>
        <taxon>Fungi</taxon>
        <taxon>Dikarya</taxon>
        <taxon>Ascomycota</taxon>
        <taxon>Pezizomycotina</taxon>
        <taxon>Sordariomycetes</taxon>
        <taxon>Sordariomycetidae</taxon>
        <taxon>Sordariales</taxon>
        <taxon>Podosporaceae</taxon>
        <taxon>Podospora</taxon>
    </lineage>
</organism>
<accession>A0AAN7GPP3</accession>
<keyword evidence="1" id="KW-0472">Membrane</keyword>
<proteinExistence type="predicted"/>
<gene>
    <name evidence="2" type="ORF">QBC38DRAFT_371830</name>
</gene>
<evidence type="ECO:0000313" key="2">
    <source>
        <dbReference type="EMBL" id="KAK4224041.1"/>
    </source>
</evidence>
<dbReference type="EMBL" id="MU865405">
    <property type="protein sequence ID" value="KAK4224041.1"/>
    <property type="molecule type" value="Genomic_DNA"/>
</dbReference>
<evidence type="ECO:0000313" key="3">
    <source>
        <dbReference type="Proteomes" id="UP001301958"/>
    </source>
</evidence>
<reference evidence="2" key="1">
    <citation type="journal article" date="2023" name="Mol. Phylogenet. Evol.">
        <title>Genome-scale phylogeny and comparative genomics of the fungal order Sordariales.</title>
        <authorList>
            <person name="Hensen N."/>
            <person name="Bonometti L."/>
            <person name="Westerberg I."/>
            <person name="Brannstrom I.O."/>
            <person name="Guillou S."/>
            <person name="Cros-Aarteil S."/>
            <person name="Calhoun S."/>
            <person name="Haridas S."/>
            <person name="Kuo A."/>
            <person name="Mondo S."/>
            <person name="Pangilinan J."/>
            <person name="Riley R."/>
            <person name="LaButti K."/>
            <person name="Andreopoulos B."/>
            <person name="Lipzen A."/>
            <person name="Chen C."/>
            <person name="Yan M."/>
            <person name="Daum C."/>
            <person name="Ng V."/>
            <person name="Clum A."/>
            <person name="Steindorff A."/>
            <person name="Ohm R.A."/>
            <person name="Martin F."/>
            <person name="Silar P."/>
            <person name="Natvig D.O."/>
            <person name="Lalanne C."/>
            <person name="Gautier V."/>
            <person name="Ament-Velasquez S.L."/>
            <person name="Kruys A."/>
            <person name="Hutchinson M.I."/>
            <person name="Powell A.J."/>
            <person name="Barry K."/>
            <person name="Miller A.N."/>
            <person name="Grigoriev I.V."/>
            <person name="Debuchy R."/>
            <person name="Gladieux P."/>
            <person name="Hiltunen Thoren M."/>
            <person name="Johannesson H."/>
        </authorList>
    </citation>
    <scope>NUCLEOTIDE SEQUENCE</scope>
    <source>
        <strain evidence="2">CBS 990.96</strain>
    </source>
</reference>
<keyword evidence="1" id="KW-0812">Transmembrane</keyword>